<dbReference type="RefSeq" id="WP_113691449.1">
    <property type="nucleotide sequence ID" value="NZ_CP015163.1"/>
</dbReference>
<reference evidence="1 2" key="1">
    <citation type="submission" date="2016-04" db="EMBL/GenBank/DDBJ databases">
        <title>Complete genome sequence and analysis of deep-sea sediment isolate, Amycolatopsis sp. WP1.</title>
        <authorList>
            <person name="Wang H."/>
            <person name="Chen S."/>
            <person name="Wu Q."/>
        </authorList>
    </citation>
    <scope>NUCLEOTIDE SEQUENCE [LARGE SCALE GENOMIC DNA]</scope>
    <source>
        <strain evidence="1 2">WP1</strain>
    </source>
</reference>
<evidence type="ECO:0000313" key="2">
    <source>
        <dbReference type="Proteomes" id="UP000250434"/>
    </source>
</evidence>
<evidence type="ECO:0000313" key="1">
    <source>
        <dbReference type="EMBL" id="AXB42178.1"/>
    </source>
</evidence>
<dbReference type="KEGG" id="aab:A4R43_06225"/>
<protein>
    <submittedName>
        <fullName evidence="1">Uncharacterized protein</fullName>
    </submittedName>
</protein>
<dbReference type="AlphaFoldDB" id="A0A344L2A4"/>
<sequence length="85" mass="9076">MDTLKVVYLGKSAALRELSEWGDRHGVQAVDSADDLDEAACAVVDQNAPAGALKRLRERHLPCLSVSRGWCFLASAVGRGLSPVV</sequence>
<dbReference type="Proteomes" id="UP000250434">
    <property type="component" value="Chromosome"/>
</dbReference>
<proteinExistence type="predicted"/>
<name>A0A344L2A4_9PSEU</name>
<organism evidence="1 2">
    <name type="scientific">Amycolatopsis albispora</name>
    <dbReference type="NCBI Taxonomy" id="1804986"/>
    <lineage>
        <taxon>Bacteria</taxon>
        <taxon>Bacillati</taxon>
        <taxon>Actinomycetota</taxon>
        <taxon>Actinomycetes</taxon>
        <taxon>Pseudonocardiales</taxon>
        <taxon>Pseudonocardiaceae</taxon>
        <taxon>Amycolatopsis</taxon>
    </lineage>
</organism>
<gene>
    <name evidence="1" type="ORF">A4R43_06225</name>
</gene>
<accession>A0A344L2A4</accession>
<dbReference type="EMBL" id="CP015163">
    <property type="protein sequence ID" value="AXB42178.1"/>
    <property type="molecule type" value="Genomic_DNA"/>
</dbReference>
<keyword evidence="2" id="KW-1185">Reference proteome</keyword>